<organism evidence="6 7">
    <name type="scientific">Streptomyces vulcanius</name>
    <dbReference type="NCBI Taxonomy" id="1441876"/>
    <lineage>
        <taxon>Bacteria</taxon>
        <taxon>Bacillati</taxon>
        <taxon>Actinomycetota</taxon>
        <taxon>Actinomycetes</taxon>
        <taxon>Kitasatosporales</taxon>
        <taxon>Streptomycetaceae</taxon>
        <taxon>Streptomyces</taxon>
    </lineage>
</organism>
<evidence type="ECO:0000256" key="2">
    <source>
        <dbReference type="ARBA" id="ARBA00022801"/>
    </source>
</evidence>
<sequence length="237" mass="25719">MQTQAIVNQIIWRQRTRPYLAVQPVNRSGERQAKTGWRRTNSVASWSWEGCEGLRATVEIWADAPRVELVLNGRTVGSKRADESTQFLAEFRVPYEPGSLVAIAFDQAGKEIGRDVLTSASSTSLRLMMRPETDELRADGADLLYVPIELADERGTIRPLADREVTLTVTGAGSLLGFGTGEAIATEEFAANRHRTFQGRALAVVRAGHETGHVSIAASADGCESVSIAVPVVPLFA</sequence>
<evidence type="ECO:0000313" key="7">
    <source>
        <dbReference type="Proteomes" id="UP001595839"/>
    </source>
</evidence>
<evidence type="ECO:0000256" key="3">
    <source>
        <dbReference type="ARBA" id="ARBA00023295"/>
    </source>
</evidence>
<evidence type="ECO:0000313" key="6">
    <source>
        <dbReference type="EMBL" id="MFC4504777.1"/>
    </source>
</evidence>
<dbReference type="InterPro" id="IPR040605">
    <property type="entry name" value="Glyco_hydro2_dom5"/>
</dbReference>
<evidence type="ECO:0000259" key="4">
    <source>
        <dbReference type="Pfam" id="PF16355"/>
    </source>
</evidence>
<feature type="domain" description="Glycoside hydrolase family 2" evidence="5">
    <location>
        <begin position="127"/>
        <end position="228"/>
    </location>
</feature>
<proteinExistence type="inferred from homology"/>
<evidence type="ECO:0000256" key="1">
    <source>
        <dbReference type="ARBA" id="ARBA00007401"/>
    </source>
</evidence>
<dbReference type="PANTHER" id="PTHR42732:SF1">
    <property type="entry name" value="BETA-MANNOSIDASE"/>
    <property type="match status" value="1"/>
</dbReference>
<dbReference type="Pfam" id="PF18565">
    <property type="entry name" value="Glyco_hydro2_C5"/>
    <property type="match status" value="1"/>
</dbReference>
<dbReference type="InterPro" id="IPR032311">
    <property type="entry name" value="DUF4982"/>
</dbReference>
<comment type="similarity">
    <text evidence="1">Belongs to the glycosyl hydrolase 2 family.</text>
</comment>
<gene>
    <name evidence="6" type="ORF">ACFPIH_35600</name>
</gene>
<protein>
    <submittedName>
        <fullName evidence="6">DUF4982 domain-containing protein</fullName>
    </submittedName>
</protein>
<dbReference type="Proteomes" id="UP001595839">
    <property type="component" value="Unassembled WGS sequence"/>
</dbReference>
<dbReference type="PANTHER" id="PTHR42732">
    <property type="entry name" value="BETA-GALACTOSIDASE"/>
    <property type="match status" value="1"/>
</dbReference>
<comment type="caution">
    <text evidence="6">The sequence shown here is derived from an EMBL/GenBank/DDBJ whole genome shotgun (WGS) entry which is preliminary data.</text>
</comment>
<dbReference type="InterPro" id="IPR013783">
    <property type="entry name" value="Ig-like_fold"/>
</dbReference>
<accession>A0ABV9B0W2</accession>
<dbReference type="Gene3D" id="2.60.40.10">
    <property type="entry name" value="Immunoglobulins"/>
    <property type="match status" value="2"/>
</dbReference>
<keyword evidence="2" id="KW-0378">Hydrolase</keyword>
<reference evidence="7" key="1">
    <citation type="journal article" date="2019" name="Int. J. Syst. Evol. Microbiol.">
        <title>The Global Catalogue of Microorganisms (GCM) 10K type strain sequencing project: providing services to taxonomists for standard genome sequencing and annotation.</title>
        <authorList>
            <consortium name="The Broad Institute Genomics Platform"/>
            <consortium name="The Broad Institute Genome Sequencing Center for Infectious Disease"/>
            <person name="Wu L."/>
            <person name="Ma J."/>
        </authorList>
    </citation>
    <scope>NUCLEOTIDE SEQUENCE [LARGE SCALE GENOMIC DNA]</scope>
    <source>
        <strain evidence="7">CGMCC 4.7177</strain>
    </source>
</reference>
<feature type="domain" description="DUF4982" evidence="4">
    <location>
        <begin position="57"/>
        <end position="112"/>
    </location>
</feature>
<dbReference type="Pfam" id="PF16355">
    <property type="entry name" value="DUF4982"/>
    <property type="match status" value="1"/>
</dbReference>
<keyword evidence="7" id="KW-1185">Reference proteome</keyword>
<dbReference type="EMBL" id="JBHSFK010000028">
    <property type="protein sequence ID" value="MFC4504777.1"/>
    <property type="molecule type" value="Genomic_DNA"/>
</dbReference>
<keyword evidence="3" id="KW-0326">Glycosidase</keyword>
<name>A0ABV9B0W2_9ACTN</name>
<dbReference type="RefSeq" id="WP_381181561.1">
    <property type="nucleotide sequence ID" value="NZ_JBHSFK010000028.1"/>
</dbReference>
<dbReference type="InterPro" id="IPR051913">
    <property type="entry name" value="GH2_Domain-Containing"/>
</dbReference>
<evidence type="ECO:0000259" key="5">
    <source>
        <dbReference type="Pfam" id="PF18565"/>
    </source>
</evidence>